<organism evidence="8 9">
    <name type="scientific">Ornithorhynchus anatinus</name>
    <name type="common">Duckbill platypus</name>
    <dbReference type="NCBI Taxonomy" id="9258"/>
    <lineage>
        <taxon>Eukaryota</taxon>
        <taxon>Metazoa</taxon>
        <taxon>Chordata</taxon>
        <taxon>Craniata</taxon>
        <taxon>Vertebrata</taxon>
        <taxon>Euteleostomi</taxon>
        <taxon>Mammalia</taxon>
        <taxon>Monotremata</taxon>
        <taxon>Ornithorhynchidae</taxon>
        <taxon>Ornithorhynchus</taxon>
    </lineage>
</organism>
<evidence type="ECO:0000256" key="2">
    <source>
        <dbReference type="ARBA" id="ARBA00008369"/>
    </source>
</evidence>
<dbReference type="Bgee" id="ENSOANG00000048785">
    <property type="expression patterns" value="Expressed in brain and 5 other cell types or tissues"/>
</dbReference>
<reference evidence="8" key="3">
    <citation type="submission" date="2025-09" db="UniProtKB">
        <authorList>
            <consortium name="Ensembl"/>
        </authorList>
    </citation>
    <scope>IDENTIFICATION</scope>
    <source>
        <strain evidence="8">Glennie</strain>
    </source>
</reference>
<dbReference type="GO" id="GO:0005184">
    <property type="term" value="F:neuropeptide hormone activity"/>
    <property type="evidence" value="ECO:0007669"/>
    <property type="project" value="InterPro"/>
</dbReference>
<dbReference type="GeneID" id="100081227"/>
<dbReference type="RefSeq" id="XP_028920372.1">
    <property type="nucleotide sequence ID" value="XM_029064539.2"/>
</dbReference>
<dbReference type="GO" id="GO:0007189">
    <property type="term" value="P:adenylate cyclase-activating G protein-coupled receptor signaling pathway"/>
    <property type="evidence" value="ECO:0007669"/>
    <property type="project" value="UniProtKB-ARBA"/>
</dbReference>
<accession>A0A6I8NIC9</accession>
<evidence type="ECO:0000259" key="7">
    <source>
        <dbReference type="PROSITE" id="PS00260"/>
    </source>
</evidence>
<dbReference type="AlphaFoldDB" id="A0A6I8NIC9"/>
<name>A0A6I8NIC9_ORNAN</name>
<keyword evidence="9" id="KW-1185">Reference proteome</keyword>
<comment type="function">
    <text evidence="5">PACAP is a neuropeptide involved in diverse array of physiological processes through activating the PACAP subfamily of class B1 G protein-coupled receptors: VIP receptor 1 (VIPR1), VIP receptor 2 (VIPR2), and PACAP type I receptor (ADCYAP1R1). Exerts neuroprotective and general cytoprotective effects due to anti-apoptotic, anti-inflammatory, and antioxidant actions. Promotes neuron projection development through the RAPGEF2/Rap1/B-Raf/ERK pathway. In chromaffin cells, induces long-lasting increase of intracellular calcium concentrations and neuroendocrine secretion. Involved in the control of glucose homeostasis, induces insulin secretion by pancreatic beta cells. PACAP exists in two bioactive forms from proteolysis of the same precursor protein, PACAP27 and PACAP38, which differ by eleven amino acid residues in the C-terminus.</text>
</comment>
<dbReference type="InterPro" id="IPR000532">
    <property type="entry name" value="Glucagon_GIP_secretin_VIP"/>
</dbReference>
<evidence type="ECO:0000256" key="6">
    <source>
        <dbReference type="SAM" id="SignalP"/>
    </source>
</evidence>
<dbReference type="Ensembl" id="ENSOANT00000063568.1">
    <property type="protein sequence ID" value="ENSOANP00000040830.1"/>
    <property type="gene ID" value="ENSOANG00000048785.1"/>
</dbReference>
<dbReference type="SMART" id="SM00070">
    <property type="entry name" value="GLUCA"/>
    <property type="match status" value="2"/>
</dbReference>
<dbReference type="Proteomes" id="UP000002279">
    <property type="component" value="Chromosome 5"/>
</dbReference>
<keyword evidence="4" id="KW-0964">Secreted</keyword>
<feature type="signal peptide" evidence="6">
    <location>
        <begin position="1"/>
        <end position="19"/>
    </location>
</feature>
<evidence type="ECO:0000256" key="3">
    <source>
        <dbReference type="ARBA" id="ARBA00014902"/>
    </source>
</evidence>
<dbReference type="CTD" id="116"/>
<dbReference type="GO" id="GO:0016521">
    <property type="term" value="F:pituitary adenylate cyclase activating polypeptide activity"/>
    <property type="evidence" value="ECO:0007669"/>
    <property type="project" value="UniProtKB-ARBA"/>
</dbReference>
<dbReference type="GO" id="GO:0005576">
    <property type="term" value="C:extracellular region"/>
    <property type="evidence" value="ECO:0007669"/>
    <property type="project" value="UniProtKB-SubCell"/>
</dbReference>
<gene>
    <name evidence="8" type="primary">ADCYAP1</name>
</gene>
<dbReference type="Gene3D" id="6.10.250.590">
    <property type="match status" value="1"/>
</dbReference>
<protein>
    <recommendedName>
        <fullName evidence="3">Pituitary adenylate cyclase-activating polypeptide</fullName>
    </recommendedName>
</protein>
<evidence type="ECO:0000256" key="5">
    <source>
        <dbReference type="ARBA" id="ARBA00049945"/>
    </source>
</evidence>
<dbReference type="Pfam" id="PF00123">
    <property type="entry name" value="Hormone_2"/>
    <property type="match status" value="1"/>
</dbReference>
<feature type="chain" id="PRO_5026093178" description="Pituitary adenylate cyclase-activating polypeptide" evidence="6">
    <location>
        <begin position="20"/>
        <end position="199"/>
    </location>
</feature>
<sequence>MAMCSKAIVVLLIYSIIMHDSIYCSPAGGFQLPGLRLEDEVYDEEGNSLQDLALDGSPLGVGSPSTLLTDVYTLYFPPDNRHTDATFNPAYRQPLGHYISARKSLRALIAQRAGGGSGVEGNWEPLSKRHSDGIFTDSYSRYRKQMAVKKYLAAVLGKRDEDINTDHLLLYINTDALLQGDYETNDLGEFLKQILPLAM</sequence>
<evidence type="ECO:0000313" key="9">
    <source>
        <dbReference type="Proteomes" id="UP000002279"/>
    </source>
</evidence>
<reference evidence="8 9" key="1">
    <citation type="journal article" date="2008" name="Nature">
        <title>Genome analysis of the platypus reveals unique signatures of evolution.</title>
        <authorList>
            <person name="Warren W.C."/>
            <person name="Hillier L.W."/>
            <person name="Marshall Graves J.A."/>
            <person name="Birney E."/>
            <person name="Ponting C.P."/>
            <person name="Grutzner F."/>
            <person name="Belov K."/>
            <person name="Miller W."/>
            <person name="Clarke L."/>
            <person name="Chinwalla A.T."/>
            <person name="Yang S.P."/>
            <person name="Heger A."/>
            <person name="Locke D.P."/>
            <person name="Miethke P."/>
            <person name="Waters P.D."/>
            <person name="Veyrunes F."/>
            <person name="Fulton L."/>
            <person name="Fulton B."/>
            <person name="Graves T."/>
            <person name="Wallis J."/>
            <person name="Puente X.S."/>
            <person name="Lopez-Otin C."/>
            <person name="Ordonez G.R."/>
            <person name="Eichler E.E."/>
            <person name="Chen L."/>
            <person name="Cheng Z."/>
            <person name="Deakin J.E."/>
            <person name="Alsop A."/>
            <person name="Thompson K."/>
            <person name="Kirby P."/>
            <person name="Papenfuss A.T."/>
            <person name="Wakefield M.J."/>
            <person name="Olender T."/>
            <person name="Lancet D."/>
            <person name="Huttley G.A."/>
            <person name="Smit A.F."/>
            <person name="Pask A."/>
            <person name="Temple-Smith P."/>
            <person name="Batzer M.A."/>
            <person name="Walker J.A."/>
            <person name="Konkel M.K."/>
            <person name="Harris R.S."/>
            <person name="Whittington C.M."/>
            <person name="Wong E.S."/>
            <person name="Gemmell N.J."/>
            <person name="Buschiazzo E."/>
            <person name="Vargas Jentzsch I.M."/>
            <person name="Merkel A."/>
            <person name="Schmitz J."/>
            <person name="Zemann A."/>
            <person name="Churakov G."/>
            <person name="Kriegs J.O."/>
            <person name="Brosius J."/>
            <person name="Murchison E.P."/>
            <person name="Sachidanandam R."/>
            <person name="Smith C."/>
            <person name="Hannon G.J."/>
            <person name="Tsend-Ayush E."/>
            <person name="McMillan D."/>
            <person name="Attenborough R."/>
            <person name="Rens W."/>
            <person name="Ferguson-Smith M."/>
            <person name="Lefevre C.M."/>
            <person name="Sharp J.A."/>
            <person name="Nicholas K.R."/>
            <person name="Ray D.A."/>
            <person name="Kube M."/>
            <person name="Reinhardt R."/>
            <person name="Pringle T.H."/>
            <person name="Taylor J."/>
            <person name="Jones R.C."/>
            <person name="Nixon B."/>
            <person name="Dacheux J.L."/>
            <person name="Niwa H."/>
            <person name="Sekita Y."/>
            <person name="Huang X."/>
            <person name="Stark A."/>
            <person name="Kheradpour P."/>
            <person name="Kellis M."/>
            <person name="Flicek P."/>
            <person name="Chen Y."/>
            <person name="Webber C."/>
            <person name="Hardison R."/>
            <person name="Nelson J."/>
            <person name="Hallsworth-Pepin K."/>
            <person name="Delehaunty K."/>
            <person name="Markovic C."/>
            <person name="Minx P."/>
            <person name="Feng Y."/>
            <person name="Kremitzki C."/>
            <person name="Mitreva M."/>
            <person name="Glasscock J."/>
            <person name="Wylie T."/>
            <person name="Wohldmann P."/>
            <person name="Thiru P."/>
            <person name="Nhan M.N."/>
            <person name="Pohl C.S."/>
            <person name="Smith S.M."/>
            <person name="Hou S."/>
            <person name="Nefedov M."/>
            <person name="de Jong P.J."/>
            <person name="Renfree M.B."/>
            <person name="Mardis E.R."/>
            <person name="Wilson R.K."/>
        </authorList>
    </citation>
    <scope>NUCLEOTIDE SEQUENCE [LARGE SCALE GENOMIC DNA]</scope>
    <source>
        <strain evidence="8 9">Glennie</strain>
    </source>
</reference>
<dbReference type="PROSITE" id="PS00260">
    <property type="entry name" value="GLUCAGON"/>
    <property type="match status" value="1"/>
</dbReference>
<dbReference type="GeneTree" id="ENSGT00950000183154"/>
<dbReference type="InterPro" id="IPR046963">
    <property type="entry name" value="VIP/GHRH-like"/>
</dbReference>
<dbReference type="PANTHER" id="PTHR11213">
    <property type="entry name" value="GLUCAGON-FAMILY NEUROPEPTIDE"/>
    <property type="match status" value="1"/>
</dbReference>
<comment type="similarity">
    <text evidence="2">Belongs to the glucagon family.</text>
</comment>
<dbReference type="PRINTS" id="PR00275">
    <property type="entry name" value="GLUCAGON"/>
</dbReference>
<evidence type="ECO:0000256" key="1">
    <source>
        <dbReference type="ARBA" id="ARBA00004613"/>
    </source>
</evidence>
<proteinExistence type="inferred from homology"/>
<evidence type="ECO:0000256" key="4">
    <source>
        <dbReference type="ARBA" id="ARBA00022525"/>
    </source>
</evidence>
<evidence type="ECO:0000313" key="8">
    <source>
        <dbReference type="Ensembl" id="ENSOANP00000040830.1"/>
    </source>
</evidence>
<feature type="domain" description="Glucagon / GIP / secretin / VIP family" evidence="7">
    <location>
        <begin position="130"/>
        <end position="152"/>
    </location>
</feature>
<dbReference type="GO" id="GO:0032880">
    <property type="term" value="P:regulation of protein localization"/>
    <property type="evidence" value="ECO:0007669"/>
    <property type="project" value="UniProtKB-ARBA"/>
</dbReference>
<comment type="subcellular location">
    <subcellularLocation>
        <location evidence="1">Secreted</location>
    </subcellularLocation>
</comment>
<reference evidence="8" key="2">
    <citation type="submission" date="2025-08" db="UniProtKB">
        <authorList>
            <consortium name="Ensembl"/>
        </authorList>
    </citation>
    <scope>IDENTIFICATION</scope>
    <source>
        <strain evidence="8">Glennie</strain>
    </source>
</reference>
<dbReference type="PANTHER" id="PTHR11213:SF1">
    <property type="entry name" value="PITUITARY ADENYLATE CYCLASE-ACTIVATING POLYPEPTIDE"/>
    <property type="match status" value="1"/>
</dbReference>
<keyword evidence="6" id="KW-0732">Signal</keyword>